<protein>
    <submittedName>
        <fullName evidence="2">Uncharacterized protein</fullName>
    </submittedName>
</protein>
<feature type="compositionally biased region" description="Basic and acidic residues" evidence="1">
    <location>
        <begin position="197"/>
        <end position="206"/>
    </location>
</feature>
<evidence type="ECO:0000313" key="2">
    <source>
        <dbReference type="EMBL" id="KAK3922360.1"/>
    </source>
</evidence>
<comment type="caution">
    <text evidence="2">The sequence shown here is derived from an EMBL/GenBank/DDBJ whole genome shotgun (WGS) entry which is preliminary data.</text>
</comment>
<evidence type="ECO:0000256" key="1">
    <source>
        <dbReference type="SAM" id="MobiDB-lite"/>
    </source>
</evidence>
<sequence length="1350" mass="146405">MYHGMSRSLRTSDDFVLPVLSDSSGDIFADNTLSQFTVILPETIVLEGEYEVGLLELIINNPLRKEDSLPRPSSTPTGAAVDTPVGTVGPTNTSVWPYAPKVGPPSSSSSSTSSRARRPRPSAPAPPPPPPSDSLVLESYQHHHGVLEEQNSREHAQGVRAGEEEKKKEEEDDKAKQQQQQHHPVVPPRASPPSDTRASEPVDVVREALAPRAGLEAPASPPPPPPQPVARQQQEEEEEGEEGDTSPIQTGAAAPADPPEAAAAAAAVGSSGTARPEAPARADAARPQAAASGTIGPQAAASGAIGPQAAASGAIRPQAAASGQDAPPGAGRPPAPPPAVPAVSATPREEEEEGEGEERSDPHEEVPPRRRQSIEQITASARSASLSEWVQLFKESLQDNEAEMLRLTNLLRLGGLAQPEVFERFIIEGEEVVSSMTQIPHISEIKFPTETKPSVDEWLMNIAQCLDNESQPVNSVSPRPTQIMFYSPAMPGVYCNLKGARLKLTLQMVDRTEGEQLTAQQNTCGVVCNIGDSLFSHMNLAIGEKETVSHPENYAYKCIMQLYSRATDEALKTNLAMGLCDIDEDASTTVSNAAWANRKSPFALSKKVEIITRIKQDIFNIKDDLFLLDNLSMRFTFELNREEFYLWSSTSPAVASLNILDAVLLLPFFRVNPELSIAVDATLQKSNARYPFKSCQVKSFLCPSNTQQIIVQNAYAGQLPSLFVLSLVKTTDFQGTVTTNPFNFITAGVTRVSIFVNNVEHKFDADFTREMGYTEAYASVGTALGLDSDDMGSASQITLKRYKNGQFFIMLDTTADGSGNAGAAMNLPQMGNLSIECQLAAPLDYSITVLCMGEFDSMLEVDSNRQVHVLLFVVPSSERRTGHATGDGLSAARVSSTEDVRGPLPWRRYGQSGGHHAKMWTLLVLLALCAASGIQTEKPPFKEIYGDAVVTDIAELTETQPGVAFAESTAVPAFHQTGVWVLEITMPRVRSAAHVRAFLDTLRDIAWERCPAPPVAASMSEFCDIVATARNESIIAFMRLFSDQTSVRIDEPANTTMSLPEYVFFYETGVADLWRELGSGPRQSVFAERVILKNLGYLIRSKVSCLTSLADEEHDMWTDMLVHSTAPSGYLLSCSALRDAYAFAASMLPPGLSFERSLSCTGLPPVHILRSATRLSVRLYLSTGVTCADLLAFPIPVIYNETHMFGLTLSPGAAVPCVVPPGNVSSELLCALNLYHKGKDTSNNCSLGFMPAEYANIVSGVQRVIVVSVRHVSIVFKYKANGSSIVTRARIQGRKSIDFTTNTNILLKGLNIPRKIVKITGYVGGCIVCRQICHTLLLFTQLFLFYFFNF</sequence>
<reference evidence="2" key="1">
    <citation type="submission" date="2021-07" db="EMBL/GenBank/DDBJ databases">
        <authorList>
            <person name="Catto M.A."/>
            <person name="Jacobson A."/>
            <person name="Kennedy G."/>
            <person name="Labadie P."/>
            <person name="Hunt B.G."/>
            <person name="Srinivasan R."/>
        </authorList>
    </citation>
    <scope>NUCLEOTIDE SEQUENCE</scope>
    <source>
        <strain evidence="2">PL_HMW_Pooled</strain>
        <tissue evidence="2">Head</tissue>
    </source>
</reference>
<accession>A0AAE1HJ82</accession>
<organism evidence="2 3">
    <name type="scientific">Frankliniella fusca</name>
    <dbReference type="NCBI Taxonomy" id="407009"/>
    <lineage>
        <taxon>Eukaryota</taxon>
        <taxon>Metazoa</taxon>
        <taxon>Ecdysozoa</taxon>
        <taxon>Arthropoda</taxon>
        <taxon>Hexapoda</taxon>
        <taxon>Insecta</taxon>
        <taxon>Pterygota</taxon>
        <taxon>Neoptera</taxon>
        <taxon>Paraneoptera</taxon>
        <taxon>Thysanoptera</taxon>
        <taxon>Terebrantia</taxon>
        <taxon>Thripoidea</taxon>
        <taxon>Thripidae</taxon>
        <taxon>Frankliniella</taxon>
    </lineage>
</organism>
<feature type="compositionally biased region" description="Pro residues" evidence="1">
    <location>
        <begin position="121"/>
        <end position="132"/>
    </location>
</feature>
<feature type="compositionally biased region" description="Basic and acidic residues" evidence="1">
    <location>
        <begin position="357"/>
        <end position="368"/>
    </location>
</feature>
<feature type="compositionally biased region" description="Basic and acidic residues" evidence="1">
    <location>
        <begin position="145"/>
        <end position="176"/>
    </location>
</feature>
<keyword evidence="3" id="KW-1185">Reference proteome</keyword>
<feature type="compositionally biased region" description="Pro residues" evidence="1">
    <location>
        <begin position="330"/>
        <end position="340"/>
    </location>
</feature>
<feature type="compositionally biased region" description="Low complexity" evidence="1">
    <location>
        <begin position="104"/>
        <end position="114"/>
    </location>
</feature>
<dbReference type="Proteomes" id="UP001219518">
    <property type="component" value="Unassembled WGS sequence"/>
</dbReference>
<dbReference type="EMBL" id="JAHWGI010001089">
    <property type="protein sequence ID" value="KAK3922360.1"/>
    <property type="molecule type" value="Genomic_DNA"/>
</dbReference>
<feature type="compositionally biased region" description="Pro residues" evidence="1">
    <location>
        <begin position="219"/>
        <end position="228"/>
    </location>
</feature>
<feature type="compositionally biased region" description="Acidic residues" evidence="1">
    <location>
        <begin position="235"/>
        <end position="244"/>
    </location>
</feature>
<feature type="compositionally biased region" description="Low complexity" evidence="1">
    <location>
        <begin position="285"/>
        <end position="314"/>
    </location>
</feature>
<proteinExistence type="predicted"/>
<gene>
    <name evidence="2" type="ORF">KUF71_011829</name>
</gene>
<feature type="region of interest" description="Disordered" evidence="1">
    <location>
        <begin position="65"/>
        <end position="374"/>
    </location>
</feature>
<reference evidence="2" key="2">
    <citation type="journal article" date="2023" name="BMC Genomics">
        <title>Pest status, molecular evolution, and epigenetic factors derived from the genome assembly of Frankliniella fusca, a thysanopteran phytovirus vector.</title>
        <authorList>
            <person name="Catto M.A."/>
            <person name="Labadie P.E."/>
            <person name="Jacobson A.L."/>
            <person name="Kennedy G.G."/>
            <person name="Srinivasan R."/>
            <person name="Hunt B.G."/>
        </authorList>
    </citation>
    <scope>NUCLEOTIDE SEQUENCE</scope>
    <source>
        <strain evidence="2">PL_HMW_Pooled</strain>
    </source>
</reference>
<feature type="compositionally biased region" description="Low complexity" evidence="1">
    <location>
        <begin position="252"/>
        <end position="267"/>
    </location>
</feature>
<evidence type="ECO:0000313" key="3">
    <source>
        <dbReference type="Proteomes" id="UP001219518"/>
    </source>
</evidence>
<name>A0AAE1HJ82_9NEOP</name>